<protein>
    <submittedName>
        <fullName evidence="1">Uncharacterized protein</fullName>
    </submittedName>
</protein>
<dbReference type="Proteomes" id="UP000317176">
    <property type="component" value="Unassembled WGS sequence"/>
</dbReference>
<sequence length="58" mass="6240">MSDIAEKSDRQKGAEAAVESFRKELGPFVAAAETIRLPHAVHGCEIPETVSVSSFLLI</sequence>
<evidence type="ECO:0000313" key="2">
    <source>
        <dbReference type="Proteomes" id="UP000317176"/>
    </source>
</evidence>
<proteinExistence type="predicted"/>
<dbReference type="EMBL" id="VLKL01000003">
    <property type="protein sequence ID" value="TWI08381.1"/>
    <property type="molecule type" value="Genomic_DNA"/>
</dbReference>
<name>A0A562LL97_9BRAD</name>
<gene>
    <name evidence="1" type="ORF">IQ17_01195</name>
</gene>
<keyword evidence="2" id="KW-1185">Reference proteome</keyword>
<accession>A0A562LL97</accession>
<evidence type="ECO:0000313" key="1">
    <source>
        <dbReference type="EMBL" id="TWI08381.1"/>
    </source>
</evidence>
<comment type="caution">
    <text evidence="1">The sequence shown here is derived from an EMBL/GenBank/DDBJ whole genome shotgun (WGS) entry which is preliminary data.</text>
</comment>
<organism evidence="1 2">
    <name type="scientific">Bradyrhizobium daqingense</name>
    <dbReference type="NCBI Taxonomy" id="993502"/>
    <lineage>
        <taxon>Bacteria</taxon>
        <taxon>Pseudomonadati</taxon>
        <taxon>Pseudomonadota</taxon>
        <taxon>Alphaproteobacteria</taxon>
        <taxon>Hyphomicrobiales</taxon>
        <taxon>Nitrobacteraceae</taxon>
        <taxon>Bradyrhizobium</taxon>
    </lineage>
</organism>
<reference evidence="1 2" key="1">
    <citation type="journal article" date="2015" name="Stand. Genomic Sci.">
        <title>Genomic Encyclopedia of Bacterial and Archaeal Type Strains, Phase III: the genomes of soil and plant-associated and newly described type strains.</title>
        <authorList>
            <person name="Whitman W.B."/>
            <person name="Woyke T."/>
            <person name="Klenk H.P."/>
            <person name="Zhou Y."/>
            <person name="Lilburn T.G."/>
            <person name="Beck B.J."/>
            <person name="De Vos P."/>
            <person name="Vandamme P."/>
            <person name="Eisen J.A."/>
            <person name="Garrity G."/>
            <person name="Hugenholtz P."/>
            <person name="Kyrpides N.C."/>
        </authorList>
    </citation>
    <scope>NUCLEOTIDE SEQUENCE [LARGE SCALE GENOMIC DNA]</scope>
    <source>
        <strain evidence="1 2">CGMCC 1.10947</strain>
    </source>
</reference>
<dbReference type="AlphaFoldDB" id="A0A562LL97"/>